<dbReference type="InterPro" id="IPR036390">
    <property type="entry name" value="WH_DNA-bd_sf"/>
</dbReference>
<dbReference type="EMBL" id="VITK01000005">
    <property type="protein sequence ID" value="TWA98926.1"/>
    <property type="molecule type" value="Genomic_DNA"/>
</dbReference>
<dbReference type="PANTHER" id="PTHR33202:SF7">
    <property type="entry name" value="FERRIC UPTAKE REGULATION PROTEIN"/>
    <property type="match status" value="1"/>
</dbReference>
<evidence type="ECO:0000313" key="2">
    <source>
        <dbReference type="Proteomes" id="UP000319949"/>
    </source>
</evidence>
<comment type="caution">
    <text evidence="1">The sequence shown here is derived from an EMBL/GenBank/DDBJ whole genome shotgun (WGS) entry which is preliminary data.</text>
</comment>
<evidence type="ECO:0000313" key="1">
    <source>
        <dbReference type="EMBL" id="TWA98926.1"/>
    </source>
</evidence>
<dbReference type="GO" id="GO:1900376">
    <property type="term" value="P:regulation of secondary metabolite biosynthetic process"/>
    <property type="evidence" value="ECO:0007669"/>
    <property type="project" value="TreeGrafter"/>
</dbReference>
<sequence length="123" mass="14364">MRPTRRRVLLAQLLFARGHRHVTAEMLFNEAIEAHIEVALATVYNTLSQFTQAGLLHRVMPNRSRSCFDTDTRIHPHFYLVGEDTLIDIPEKRLFEQMPEALPGYEISRLDIIVQIRRTRPDI</sequence>
<dbReference type="Gene3D" id="1.10.10.10">
    <property type="entry name" value="Winged helix-like DNA-binding domain superfamily/Winged helix DNA-binding domain"/>
    <property type="match status" value="1"/>
</dbReference>
<gene>
    <name evidence="1" type="ORF">FBZ96_105605</name>
</gene>
<dbReference type="Proteomes" id="UP000319949">
    <property type="component" value="Unassembled WGS sequence"/>
</dbReference>
<name>A0A560DP91_9BRAD</name>
<proteinExistence type="predicted"/>
<dbReference type="PANTHER" id="PTHR33202">
    <property type="entry name" value="ZINC UPTAKE REGULATION PROTEIN"/>
    <property type="match status" value="1"/>
</dbReference>
<keyword evidence="2" id="KW-1185">Reference proteome</keyword>
<dbReference type="AlphaFoldDB" id="A0A560DP91"/>
<dbReference type="InterPro" id="IPR036388">
    <property type="entry name" value="WH-like_DNA-bd_sf"/>
</dbReference>
<dbReference type="SUPFAM" id="SSF46785">
    <property type="entry name" value="Winged helix' DNA-binding domain"/>
    <property type="match status" value="1"/>
</dbReference>
<dbReference type="GO" id="GO:0045892">
    <property type="term" value="P:negative regulation of DNA-templated transcription"/>
    <property type="evidence" value="ECO:0007669"/>
    <property type="project" value="TreeGrafter"/>
</dbReference>
<reference evidence="1 2" key="1">
    <citation type="submission" date="2019-06" db="EMBL/GenBank/DDBJ databases">
        <title>Genomic Encyclopedia of Type Strains, Phase IV (KMG-V): Genome sequencing to study the core and pangenomes of soil and plant-associated prokaryotes.</title>
        <authorList>
            <person name="Whitman W."/>
        </authorList>
    </citation>
    <scope>NUCLEOTIDE SEQUENCE [LARGE SCALE GENOMIC DNA]</scope>
    <source>
        <strain evidence="1 2">BR 510</strain>
    </source>
</reference>
<dbReference type="GO" id="GO:0003700">
    <property type="term" value="F:DNA-binding transcription factor activity"/>
    <property type="evidence" value="ECO:0007669"/>
    <property type="project" value="InterPro"/>
</dbReference>
<protein>
    <submittedName>
        <fullName evidence="1">Fur family iron response transcriptional regulator</fullName>
    </submittedName>
</protein>
<accession>A0A560DP91</accession>
<dbReference type="Pfam" id="PF01475">
    <property type="entry name" value="FUR"/>
    <property type="match status" value="1"/>
</dbReference>
<organism evidence="1 2">
    <name type="scientific">Bradyrhizobium stylosanthis</name>
    <dbReference type="NCBI Taxonomy" id="1803665"/>
    <lineage>
        <taxon>Bacteria</taxon>
        <taxon>Pseudomonadati</taxon>
        <taxon>Pseudomonadota</taxon>
        <taxon>Alphaproteobacteria</taxon>
        <taxon>Hyphomicrobiales</taxon>
        <taxon>Nitrobacteraceae</taxon>
        <taxon>Bradyrhizobium</taxon>
    </lineage>
</organism>
<dbReference type="GO" id="GO:0000976">
    <property type="term" value="F:transcription cis-regulatory region binding"/>
    <property type="evidence" value="ECO:0007669"/>
    <property type="project" value="TreeGrafter"/>
</dbReference>
<dbReference type="STRING" id="1803665.GCA_001641335_05395"/>
<dbReference type="InterPro" id="IPR002481">
    <property type="entry name" value="FUR"/>
</dbReference>
<dbReference type="GO" id="GO:0008270">
    <property type="term" value="F:zinc ion binding"/>
    <property type="evidence" value="ECO:0007669"/>
    <property type="project" value="TreeGrafter"/>
</dbReference>